<dbReference type="SUPFAM" id="SSF56112">
    <property type="entry name" value="Protein kinase-like (PK-like)"/>
    <property type="match status" value="1"/>
</dbReference>
<dbReference type="PROSITE" id="PS00108">
    <property type="entry name" value="PROTEIN_KINASE_ST"/>
    <property type="match status" value="1"/>
</dbReference>
<dbReference type="RefSeq" id="WP_162656989.1">
    <property type="nucleotide sequence ID" value="NZ_LR593887.1"/>
</dbReference>
<protein>
    <recommendedName>
        <fullName evidence="7">Protein kinase domain-containing protein</fullName>
    </recommendedName>
</protein>
<keyword evidence="3 8" id="KW-0418">Kinase</keyword>
<dbReference type="SUPFAM" id="SSF52058">
    <property type="entry name" value="L domain-like"/>
    <property type="match status" value="1"/>
</dbReference>
<dbReference type="InterPro" id="IPR011009">
    <property type="entry name" value="Kinase-like_dom_sf"/>
</dbReference>
<dbReference type="InterPro" id="IPR000719">
    <property type="entry name" value="Prot_kinase_dom"/>
</dbReference>
<dbReference type="InterPro" id="IPR032675">
    <property type="entry name" value="LRR_dom_sf"/>
</dbReference>
<dbReference type="InterPro" id="IPR008271">
    <property type="entry name" value="Ser/Thr_kinase_AS"/>
</dbReference>
<feature type="domain" description="Protein kinase" evidence="7">
    <location>
        <begin position="91"/>
        <end position="352"/>
    </location>
</feature>
<evidence type="ECO:0000259" key="7">
    <source>
        <dbReference type="PROSITE" id="PS50011"/>
    </source>
</evidence>
<keyword evidence="8" id="KW-0723">Serine/threonine-protein kinase</keyword>
<evidence type="ECO:0000256" key="4">
    <source>
        <dbReference type="ARBA" id="ARBA00022840"/>
    </source>
</evidence>
<evidence type="ECO:0000256" key="5">
    <source>
        <dbReference type="PROSITE-ProRule" id="PRU10141"/>
    </source>
</evidence>
<feature type="compositionally biased region" description="Polar residues" evidence="6">
    <location>
        <begin position="45"/>
        <end position="61"/>
    </location>
</feature>
<dbReference type="Gene3D" id="3.80.10.10">
    <property type="entry name" value="Ribonuclease Inhibitor"/>
    <property type="match status" value="1"/>
</dbReference>
<name>A0A6C2YKV3_9BACT</name>
<dbReference type="Pfam" id="PF00069">
    <property type="entry name" value="Pkinase"/>
    <property type="match status" value="1"/>
</dbReference>
<dbReference type="CDD" id="cd14014">
    <property type="entry name" value="STKc_PknB_like"/>
    <property type="match status" value="1"/>
</dbReference>
<evidence type="ECO:0000256" key="1">
    <source>
        <dbReference type="ARBA" id="ARBA00022679"/>
    </source>
</evidence>
<feature type="region of interest" description="Disordered" evidence="6">
    <location>
        <begin position="1"/>
        <end position="65"/>
    </location>
</feature>
<keyword evidence="2 5" id="KW-0547">Nucleotide-binding</keyword>
<dbReference type="PROSITE" id="PS00107">
    <property type="entry name" value="PROTEIN_KINASE_ATP"/>
    <property type="match status" value="1"/>
</dbReference>
<evidence type="ECO:0000313" key="9">
    <source>
        <dbReference type="Proteomes" id="UP000464378"/>
    </source>
</evidence>
<keyword evidence="4 5" id="KW-0067">ATP-binding</keyword>
<accession>A0A6C2YKV3</accession>
<sequence length="837" mass="92636">MSTPQPVRHVGSPELPAADPLPDPVTPTSPMSGGGVPFQPAPYPSLNSNPHSDSDPSTQYPLPQGVVPLHQEHPYLRPPTRMNSLGRLGHYEILAVLGSGGFGKVFQALDEKLQRLVALKVLHNRYDDGSHAVERFMREARAAAAIHHENVVIIHAIEEYPVPFLVMEYIQGQTLNQRMVQRGPMPVGELLHLGVQIARGMAAAHELGIIHRDIKPANILLNYATKPHAKLTDFGLARQLDDARLTGSGIVVGTPMYIAPEQAQGDDCDARGDQFSFGAVLYHMAAGIPPFSGSNTLALLLNVTTGSKRPLAEVRPELPARIVAVIERLLANTPEQRFPTSQALVAELEQILDDWTAGRLDEHSPVPPTAISPMPISAGIPLGNPQRNPFPENVLRANPDGAPRRGGFRWVGWTVAASVLAGLAGIGSQLLFRGEPEDASALGNPNESIASLPNIVPPFLNDPIRPGVEQEPPMAPQLPPVEEVVPKPPLLVHENPPPVGTPEYAKFCQVQREHYQKMRQQIERLPIEQQIQTFVREMLAANPDLPQPIDLKREDVGLVVAIPWERVVNFGPLVLVPQFHQLTLTGYGGPDRCLDFEAIRDLRLTIFETWASHVHSLDVLHTLQANHIDLASLPMDDLSWIRNCSTVRSLTLQLKPAASVTPLYDHPLQKLAFRGPPPDLRLIRGLKLNRFDLWEFRLSDDELDSLRSLEVEDLSIGGNRRIQTLNWVPKEPKLKQLAVNGTSVSDLSPLKGSSIEMLWIIDTNVRDLTPLQFMPNLRELHCKQTKIADFSPLQGTYLELVDADFVFERDAPILQKMPRLKLINYQDANDYLVPKSR</sequence>
<reference evidence="8" key="1">
    <citation type="submission" date="2019-04" db="EMBL/GenBank/DDBJ databases">
        <authorList>
            <consortium name="Science for Life Laboratories"/>
        </authorList>
    </citation>
    <scope>NUCLEOTIDE SEQUENCE</scope>
    <source>
        <strain evidence="8">MBLW1</strain>
    </source>
</reference>
<evidence type="ECO:0000256" key="6">
    <source>
        <dbReference type="SAM" id="MobiDB-lite"/>
    </source>
</evidence>
<evidence type="ECO:0000256" key="3">
    <source>
        <dbReference type="ARBA" id="ARBA00022777"/>
    </source>
</evidence>
<proteinExistence type="predicted"/>
<dbReference type="GO" id="GO:0004674">
    <property type="term" value="F:protein serine/threonine kinase activity"/>
    <property type="evidence" value="ECO:0007669"/>
    <property type="project" value="UniProtKB-KW"/>
</dbReference>
<feature type="binding site" evidence="5">
    <location>
        <position position="120"/>
    </location>
    <ligand>
        <name>ATP</name>
        <dbReference type="ChEBI" id="CHEBI:30616"/>
    </ligand>
</feature>
<keyword evidence="1" id="KW-0808">Transferase</keyword>
<dbReference type="EMBL" id="LR593887">
    <property type="protein sequence ID" value="VTR99293.1"/>
    <property type="molecule type" value="Genomic_DNA"/>
</dbReference>
<gene>
    <name evidence="8" type="ORF">GMBLW1_22250</name>
</gene>
<dbReference type="GO" id="GO:0005524">
    <property type="term" value="F:ATP binding"/>
    <property type="evidence" value="ECO:0007669"/>
    <property type="project" value="UniProtKB-UniRule"/>
</dbReference>
<dbReference type="Proteomes" id="UP000464378">
    <property type="component" value="Chromosome"/>
</dbReference>
<dbReference type="SMART" id="SM00220">
    <property type="entry name" value="S_TKc"/>
    <property type="match status" value="1"/>
</dbReference>
<dbReference type="InterPro" id="IPR017441">
    <property type="entry name" value="Protein_kinase_ATP_BS"/>
</dbReference>
<organism evidence="8">
    <name type="scientific">Tuwongella immobilis</name>
    <dbReference type="NCBI Taxonomy" id="692036"/>
    <lineage>
        <taxon>Bacteria</taxon>
        <taxon>Pseudomonadati</taxon>
        <taxon>Planctomycetota</taxon>
        <taxon>Planctomycetia</taxon>
        <taxon>Gemmatales</taxon>
        <taxon>Gemmataceae</taxon>
        <taxon>Tuwongella</taxon>
    </lineage>
</organism>
<evidence type="ECO:0000313" key="8">
    <source>
        <dbReference type="EMBL" id="VIP01735.1"/>
    </source>
</evidence>
<dbReference type="AlphaFoldDB" id="A0A6C2YKV3"/>
<dbReference type="KEGG" id="tim:GMBLW1_22250"/>
<dbReference type="Gene3D" id="3.30.200.20">
    <property type="entry name" value="Phosphorylase Kinase, domain 1"/>
    <property type="match status" value="1"/>
</dbReference>
<keyword evidence="9" id="KW-1185">Reference proteome</keyword>
<dbReference type="PANTHER" id="PTHR43289:SF6">
    <property type="entry name" value="SERINE_THREONINE-PROTEIN KINASE NEKL-3"/>
    <property type="match status" value="1"/>
</dbReference>
<dbReference type="PROSITE" id="PS50011">
    <property type="entry name" value="PROTEIN_KINASE_DOM"/>
    <property type="match status" value="1"/>
</dbReference>
<dbReference type="InParanoid" id="A0A6C2YKV3"/>
<dbReference type="PANTHER" id="PTHR43289">
    <property type="entry name" value="MITOGEN-ACTIVATED PROTEIN KINASE KINASE KINASE 20-RELATED"/>
    <property type="match status" value="1"/>
</dbReference>
<dbReference type="Gene3D" id="1.10.510.10">
    <property type="entry name" value="Transferase(Phosphotransferase) domain 1"/>
    <property type="match status" value="1"/>
</dbReference>
<evidence type="ECO:0000256" key="2">
    <source>
        <dbReference type="ARBA" id="ARBA00022741"/>
    </source>
</evidence>
<dbReference type="EMBL" id="LR586016">
    <property type="protein sequence ID" value="VIP01735.1"/>
    <property type="molecule type" value="Genomic_DNA"/>
</dbReference>